<dbReference type="EMBL" id="WGGD01000005">
    <property type="protein sequence ID" value="MUN29530.1"/>
    <property type="molecule type" value="Genomic_DNA"/>
</dbReference>
<evidence type="ECO:0000256" key="1">
    <source>
        <dbReference type="ARBA" id="ARBA00006056"/>
    </source>
</evidence>
<dbReference type="PANTHER" id="PTHR11091:SF0">
    <property type="entry name" value="MALATE DEHYDROGENASE"/>
    <property type="match status" value="1"/>
</dbReference>
<protein>
    <submittedName>
        <fullName evidence="3">Ldh family oxidoreductase</fullName>
    </submittedName>
</protein>
<gene>
    <name evidence="3" type="ORF">GC250_08790</name>
</gene>
<keyword evidence="2" id="KW-0560">Oxidoreductase</keyword>
<dbReference type="SUPFAM" id="SSF89733">
    <property type="entry name" value="L-sulfolactate dehydrogenase-like"/>
    <property type="match status" value="1"/>
</dbReference>
<sequence length="295" mass="32397">MLDSLKRRGVQGADVIVNHFLEAELKGHSSHGVQRMIPLLKGLDVGTIRREISFSVERETNSSLYIDGNRSIGIVLWDLLIKRVTNSDVFLISVRNASHIGYLGYYTSRLASIGVMSIMFGNAEPSVVMPGTTKKVLSTSPISIGIPPDLVLDMSLASTSRGKIVEAKRKGEKIPLGWAVDEEGKETDQPERALMGGILPLGGRKGFYLSLFLDMLTSSISGSEIAENVVGVLNTSKPPNKGEVLIEVKYYHQVKLPHIEGEMPGKHGEKIMKEAIKSNLLEVDEFLMEELRKLA</sequence>
<dbReference type="Gene3D" id="3.30.60.50">
    <property type="entry name" value="Hypothetical oxidoreductase yiak, domain 3"/>
    <property type="match status" value="1"/>
</dbReference>
<dbReference type="OrthoDB" id="40552at2157"/>
<evidence type="ECO:0000313" key="4">
    <source>
        <dbReference type="Proteomes" id="UP000470772"/>
    </source>
</evidence>
<dbReference type="InterPro" id="IPR043143">
    <property type="entry name" value="Mal/L-sulf/L-lact_DH-like_NADP"/>
</dbReference>
<evidence type="ECO:0000313" key="3">
    <source>
        <dbReference type="EMBL" id="MUN29530.1"/>
    </source>
</evidence>
<dbReference type="Gene3D" id="1.10.1530.10">
    <property type="match status" value="1"/>
</dbReference>
<comment type="caution">
    <text evidence="3">The sequence shown here is derived from an EMBL/GenBank/DDBJ whole genome shotgun (WGS) entry which is preliminary data.</text>
</comment>
<dbReference type="AlphaFoldDB" id="A0A6A9QMJ3"/>
<dbReference type="InterPro" id="IPR003767">
    <property type="entry name" value="Malate/L-lactate_DH-like"/>
</dbReference>
<dbReference type="Pfam" id="PF02615">
    <property type="entry name" value="Ldh_2"/>
    <property type="match status" value="1"/>
</dbReference>
<dbReference type="Gene3D" id="3.30.1370.60">
    <property type="entry name" value="Hypothetical oxidoreductase yiak, domain 2"/>
    <property type="match status" value="1"/>
</dbReference>
<evidence type="ECO:0000256" key="2">
    <source>
        <dbReference type="ARBA" id="ARBA00023002"/>
    </source>
</evidence>
<organism evidence="3 4">
    <name type="scientific">Sulfuracidifex metallicus DSM 6482 = JCM 9184</name>
    <dbReference type="NCBI Taxonomy" id="523847"/>
    <lineage>
        <taxon>Archaea</taxon>
        <taxon>Thermoproteota</taxon>
        <taxon>Thermoprotei</taxon>
        <taxon>Sulfolobales</taxon>
        <taxon>Sulfolobaceae</taxon>
        <taxon>Sulfuracidifex</taxon>
    </lineage>
</organism>
<accession>A0A6A9QMJ3</accession>
<dbReference type="PANTHER" id="PTHR11091">
    <property type="entry name" value="OXIDOREDUCTASE-RELATED"/>
    <property type="match status" value="1"/>
</dbReference>
<comment type="similarity">
    <text evidence="1">Belongs to the LDH2/MDH2 oxidoreductase family.</text>
</comment>
<proteinExistence type="inferred from homology"/>
<dbReference type="InterPro" id="IPR036111">
    <property type="entry name" value="Mal/L-sulfo/L-lacto_DH-like_sf"/>
</dbReference>
<dbReference type="GO" id="GO:0016491">
    <property type="term" value="F:oxidoreductase activity"/>
    <property type="evidence" value="ECO:0007669"/>
    <property type="project" value="UniProtKB-KW"/>
</dbReference>
<dbReference type="InterPro" id="IPR043144">
    <property type="entry name" value="Mal/L-sulf/L-lact_DH-like_ah"/>
</dbReference>
<name>A0A6A9QMJ3_SULME</name>
<dbReference type="Proteomes" id="UP000470772">
    <property type="component" value="Unassembled WGS sequence"/>
</dbReference>
<reference evidence="3 4" key="1">
    <citation type="submission" date="2019-10" db="EMBL/GenBank/DDBJ databases">
        <title>Sequencing and Assembly of Multiple Reported Metal-Biooxidizing Members of the Extremely Thermoacidophilic Archaeal Family Sulfolobaceae.</title>
        <authorList>
            <person name="Counts J.A."/>
            <person name="Kelly R.M."/>
        </authorList>
    </citation>
    <scope>NUCLEOTIDE SEQUENCE [LARGE SCALE GENOMIC DNA]</scope>
    <source>
        <strain evidence="3 4">DSM 6482</strain>
    </source>
</reference>
<keyword evidence="4" id="KW-1185">Reference proteome</keyword>